<organism evidence="5 6">
    <name type="scientific">Candidatus Daviesbacteria bacterium RIFCSPLOWO2_01_FULL_39_12</name>
    <dbReference type="NCBI Taxonomy" id="1797785"/>
    <lineage>
        <taxon>Bacteria</taxon>
        <taxon>Candidatus Daviesiibacteriota</taxon>
    </lineage>
</organism>
<feature type="domain" description="HIT" evidence="4">
    <location>
        <begin position="5"/>
        <end position="110"/>
    </location>
</feature>
<dbReference type="InterPro" id="IPR036265">
    <property type="entry name" value="HIT-like_sf"/>
</dbReference>
<dbReference type="SUPFAM" id="SSF54197">
    <property type="entry name" value="HIT-like"/>
    <property type="match status" value="1"/>
</dbReference>
<dbReference type="Pfam" id="PF11969">
    <property type="entry name" value="DcpS_C"/>
    <property type="match status" value="1"/>
</dbReference>
<dbReference type="InterPro" id="IPR001310">
    <property type="entry name" value="Histidine_triad_HIT"/>
</dbReference>
<dbReference type="AlphaFoldDB" id="A0A1F5KU91"/>
<sequence>MKDCIFCRIIKGEIPKQFDFESDVLVVFPDINPSADIHLLIVPKQHIEAIESIEKEHARLLFEVYQTVSSLVAKNNLKDNFYRVVVNGGKAQHVPHLHFHLLGGQWKKMV</sequence>
<dbReference type="PANTHER" id="PTHR23089">
    <property type="entry name" value="HISTIDINE TRIAD HIT PROTEIN"/>
    <property type="match status" value="1"/>
</dbReference>
<protein>
    <recommendedName>
        <fullName evidence="4">HIT domain-containing protein</fullName>
    </recommendedName>
</protein>
<dbReference type="EMBL" id="MFDM01000003">
    <property type="protein sequence ID" value="OGE44370.1"/>
    <property type="molecule type" value="Genomic_DNA"/>
</dbReference>
<reference evidence="5 6" key="1">
    <citation type="journal article" date="2016" name="Nat. Commun.">
        <title>Thousands of microbial genomes shed light on interconnected biogeochemical processes in an aquifer system.</title>
        <authorList>
            <person name="Anantharaman K."/>
            <person name="Brown C.T."/>
            <person name="Hug L.A."/>
            <person name="Sharon I."/>
            <person name="Castelle C.J."/>
            <person name="Probst A.J."/>
            <person name="Thomas B.C."/>
            <person name="Singh A."/>
            <person name="Wilkins M.J."/>
            <person name="Karaoz U."/>
            <person name="Brodie E.L."/>
            <person name="Williams K.H."/>
            <person name="Hubbard S.S."/>
            <person name="Banfield J.F."/>
        </authorList>
    </citation>
    <scope>NUCLEOTIDE SEQUENCE [LARGE SCALE GENOMIC DNA]</scope>
</reference>
<feature type="active site" description="Tele-AMP-histidine intermediate" evidence="1">
    <location>
        <position position="98"/>
    </location>
</feature>
<dbReference type="PRINTS" id="PR00332">
    <property type="entry name" value="HISTRIAD"/>
</dbReference>
<dbReference type="Proteomes" id="UP000178565">
    <property type="component" value="Unassembled WGS sequence"/>
</dbReference>
<comment type="caution">
    <text evidence="5">The sequence shown here is derived from an EMBL/GenBank/DDBJ whole genome shotgun (WGS) entry which is preliminary data.</text>
</comment>
<evidence type="ECO:0000313" key="6">
    <source>
        <dbReference type="Proteomes" id="UP000178565"/>
    </source>
</evidence>
<accession>A0A1F5KU91</accession>
<evidence type="ECO:0000256" key="3">
    <source>
        <dbReference type="PROSITE-ProRule" id="PRU00464"/>
    </source>
</evidence>
<proteinExistence type="predicted"/>
<name>A0A1F5KU91_9BACT</name>
<dbReference type="STRING" id="1797785.A3B45_03785"/>
<evidence type="ECO:0000313" key="5">
    <source>
        <dbReference type="EMBL" id="OGE44370.1"/>
    </source>
</evidence>
<dbReference type="InterPro" id="IPR011146">
    <property type="entry name" value="HIT-like"/>
</dbReference>
<evidence type="ECO:0000256" key="2">
    <source>
        <dbReference type="PIRSR" id="PIRSR601310-3"/>
    </source>
</evidence>
<dbReference type="PROSITE" id="PS51084">
    <property type="entry name" value="HIT_2"/>
    <property type="match status" value="1"/>
</dbReference>
<feature type="short sequence motif" description="Histidine triad motif" evidence="2 3">
    <location>
        <begin position="96"/>
        <end position="100"/>
    </location>
</feature>
<dbReference type="Gene3D" id="3.30.428.10">
    <property type="entry name" value="HIT-like"/>
    <property type="match status" value="1"/>
</dbReference>
<evidence type="ECO:0000256" key="1">
    <source>
        <dbReference type="PIRSR" id="PIRSR601310-1"/>
    </source>
</evidence>
<gene>
    <name evidence="5" type="ORF">A3B45_03785</name>
</gene>
<dbReference type="GO" id="GO:0003824">
    <property type="term" value="F:catalytic activity"/>
    <property type="evidence" value="ECO:0007669"/>
    <property type="project" value="InterPro"/>
</dbReference>
<evidence type="ECO:0000259" key="4">
    <source>
        <dbReference type="PROSITE" id="PS51084"/>
    </source>
</evidence>